<name>A0A1P8WIY7_9PLAN</name>
<gene>
    <name evidence="2" type="ORF">Fuma_03643</name>
</gene>
<proteinExistence type="predicted"/>
<keyword evidence="3" id="KW-1185">Reference proteome</keyword>
<reference evidence="2 3" key="1">
    <citation type="journal article" date="2016" name="Front. Microbiol.">
        <title>Fuerstia marisgermanicae gen. nov., sp. nov., an Unusual Member of the Phylum Planctomycetes from the German Wadden Sea.</title>
        <authorList>
            <person name="Kohn T."/>
            <person name="Heuer A."/>
            <person name="Jogler M."/>
            <person name="Vollmers J."/>
            <person name="Boedeker C."/>
            <person name="Bunk B."/>
            <person name="Rast P."/>
            <person name="Borchert D."/>
            <person name="Glockner I."/>
            <person name="Freese H.M."/>
            <person name="Klenk H.P."/>
            <person name="Overmann J."/>
            <person name="Kaster A.K."/>
            <person name="Rohde M."/>
            <person name="Wiegand S."/>
            <person name="Jogler C."/>
        </authorList>
    </citation>
    <scope>NUCLEOTIDE SEQUENCE [LARGE SCALE GENOMIC DNA]</scope>
    <source>
        <strain evidence="2 3">NH11</strain>
    </source>
</reference>
<protein>
    <submittedName>
        <fullName evidence="2">Uncharacterized protein</fullName>
    </submittedName>
</protein>
<evidence type="ECO:0000313" key="2">
    <source>
        <dbReference type="EMBL" id="APZ94025.1"/>
    </source>
</evidence>
<evidence type="ECO:0000256" key="1">
    <source>
        <dbReference type="SAM" id="SignalP"/>
    </source>
</evidence>
<dbReference type="EMBL" id="CP017641">
    <property type="protein sequence ID" value="APZ94025.1"/>
    <property type="molecule type" value="Genomic_DNA"/>
</dbReference>
<dbReference type="KEGG" id="fmr:Fuma_03643"/>
<feature type="signal peptide" evidence="1">
    <location>
        <begin position="1"/>
        <end position="27"/>
    </location>
</feature>
<dbReference type="Proteomes" id="UP000187735">
    <property type="component" value="Chromosome"/>
</dbReference>
<dbReference type="STRING" id="1891926.Fuma_03643"/>
<sequence precursor="true">MSLRFRICLAAWIAVVALAAMSGQVQAQDGAELTPIPDTPAPALPPENAVAVPLEADSSYAEWTIEIVPAHKVRDASEANSSVAAPADSGQAAAGEGCPTCGHATANAADYTRIYKSIPFNRAEYDVNPSYRHDSAMEILTGNARHKTVVHHGTSPKNQPVVVQPSQPTIMPYPFDFIRPSLRRNYYRFFPSMNPYYNRY</sequence>
<organism evidence="2 3">
    <name type="scientific">Fuerstiella marisgermanici</name>
    <dbReference type="NCBI Taxonomy" id="1891926"/>
    <lineage>
        <taxon>Bacteria</taxon>
        <taxon>Pseudomonadati</taxon>
        <taxon>Planctomycetota</taxon>
        <taxon>Planctomycetia</taxon>
        <taxon>Planctomycetales</taxon>
        <taxon>Planctomycetaceae</taxon>
        <taxon>Fuerstiella</taxon>
    </lineage>
</organism>
<dbReference type="RefSeq" id="WP_077025394.1">
    <property type="nucleotide sequence ID" value="NZ_CP017641.1"/>
</dbReference>
<keyword evidence="1" id="KW-0732">Signal</keyword>
<accession>A0A1P8WIY7</accession>
<dbReference type="OrthoDB" id="211798at2"/>
<evidence type="ECO:0000313" key="3">
    <source>
        <dbReference type="Proteomes" id="UP000187735"/>
    </source>
</evidence>
<feature type="chain" id="PRO_5010187957" evidence="1">
    <location>
        <begin position="28"/>
        <end position="200"/>
    </location>
</feature>
<dbReference type="AlphaFoldDB" id="A0A1P8WIY7"/>